<dbReference type="Proteomes" id="UP000003163">
    <property type="component" value="Unassembled WGS sequence"/>
</dbReference>
<dbReference type="InParanoid" id="J9DBA3"/>
<keyword evidence="1" id="KW-0812">Transmembrane</keyword>
<dbReference type="HOGENOM" id="CLU_131050_0_0_1"/>
<name>J9DBA3_EDHAE</name>
<dbReference type="VEuPathDB" id="MicrosporidiaDB:EDEG_00866"/>
<evidence type="ECO:0000313" key="3">
    <source>
        <dbReference type="Proteomes" id="UP000003163"/>
    </source>
</evidence>
<protein>
    <submittedName>
        <fullName evidence="2">Uncharacterized protein</fullName>
    </submittedName>
</protein>
<comment type="caution">
    <text evidence="2">The sequence shown here is derived from an EMBL/GenBank/DDBJ whole genome shotgun (WGS) entry which is preliminary data.</text>
</comment>
<evidence type="ECO:0000313" key="2">
    <source>
        <dbReference type="EMBL" id="EJW05031.1"/>
    </source>
</evidence>
<dbReference type="EMBL" id="AFBI03000011">
    <property type="protein sequence ID" value="EJW05031.1"/>
    <property type="molecule type" value="Genomic_DNA"/>
</dbReference>
<feature type="transmembrane region" description="Helical" evidence="1">
    <location>
        <begin position="141"/>
        <end position="162"/>
    </location>
</feature>
<proteinExistence type="predicted"/>
<keyword evidence="1" id="KW-0472">Membrane</keyword>
<dbReference type="AlphaFoldDB" id="J9DBA3"/>
<evidence type="ECO:0000256" key="1">
    <source>
        <dbReference type="SAM" id="Phobius"/>
    </source>
</evidence>
<sequence>MDQKRQTKSYLTVIFQENNDEDEFLLDENARLLVNKTINESSSNAISHNKNHIKLIQKQALQEENKSYAVISAITLFVATIINFSLLLQAFLTPKKFTASEFRLSFILCCLIGSIIFIFSCILILHFFEKKFADLTPKIKITIYIMIATIAIYLIKLVFFAISLDKILIKNNISP</sequence>
<keyword evidence="3" id="KW-1185">Reference proteome</keyword>
<reference evidence="2 3" key="1">
    <citation type="submission" date="2011-08" db="EMBL/GenBank/DDBJ databases">
        <authorList>
            <person name="Liu Z.J."/>
            <person name="Shi F.L."/>
            <person name="Lu J.Q."/>
            <person name="Li M."/>
            <person name="Wang Z.L."/>
        </authorList>
    </citation>
    <scope>NUCLEOTIDE SEQUENCE [LARGE SCALE GENOMIC DNA]</scope>
    <source>
        <strain evidence="2 3">USNM 41457</strain>
    </source>
</reference>
<feature type="transmembrane region" description="Helical" evidence="1">
    <location>
        <begin position="68"/>
        <end position="92"/>
    </location>
</feature>
<reference evidence="3" key="2">
    <citation type="submission" date="2015-07" db="EMBL/GenBank/DDBJ databases">
        <title>Contrasting host-pathogen interactions and genome evolution in two generalist and specialist microsporidian pathogens of mosquitoes.</title>
        <authorList>
            <consortium name="The Broad Institute Genomics Platform"/>
            <consortium name="The Broad Institute Genome Sequencing Center for Infectious Disease"/>
            <person name="Cuomo C.A."/>
            <person name="Sanscrainte N.D."/>
            <person name="Goldberg J.M."/>
            <person name="Heiman D."/>
            <person name="Young S."/>
            <person name="Zeng Q."/>
            <person name="Becnel J.J."/>
            <person name="Birren B.W."/>
        </authorList>
    </citation>
    <scope>NUCLEOTIDE SEQUENCE [LARGE SCALE GENOMIC DNA]</scope>
    <source>
        <strain evidence="3">USNM 41457</strain>
    </source>
</reference>
<feature type="transmembrane region" description="Helical" evidence="1">
    <location>
        <begin position="104"/>
        <end position="129"/>
    </location>
</feature>
<gene>
    <name evidence="2" type="ORF">EDEG_00866</name>
</gene>
<organism evidence="2 3">
    <name type="scientific">Edhazardia aedis (strain USNM 41457)</name>
    <name type="common">Microsporidian parasite</name>
    <dbReference type="NCBI Taxonomy" id="1003232"/>
    <lineage>
        <taxon>Eukaryota</taxon>
        <taxon>Fungi</taxon>
        <taxon>Fungi incertae sedis</taxon>
        <taxon>Microsporidia</taxon>
        <taxon>Edhazardia</taxon>
    </lineage>
</organism>
<keyword evidence="1" id="KW-1133">Transmembrane helix</keyword>
<accession>J9DBA3</accession>